<evidence type="ECO:0000256" key="1">
    <source>
        <dbReference type="ARBA" id="ARBA00002190"/>
    </source>
</evidence>
<dbReference type="NCBIfam" id="NF033543">
    <property type="entry name" value="transpos_IS256"/>
    <property type="match status" value="1"/>
</dbReference>
<proteinExistence type="inferred from homology"/>
<dbReference type="GO" id="GO:0006313">
    <property type="term" value="P:DNA transposition"/>
    <property type="evidence" value="ECO:0007669"/>
    <property type="project" value="UniProtKB-UniRule"/>
</dbReference>
<evidence type="ECO:0000256" key="7">
    <source>
        <dbReference type="SAM" id="MobiDB-lite"/>
    </source>
</evidence>
<keyword evidence="8" id="KW-0614">Plasmid</keyword>
<evidence type="ECO:0000256" key="6">
    <source>
        <dbReference type="RuleBase" id="RU365089"/>
    </source>
</evidence>
<dbReference type="RefSeq" id="WP_010925617.1">
    <property type="nucleotide sequence ID" value="NC_002806.1"/>
</dbReference>
<dbReference type="AlphaFoldDB" id="Q93PC6"/>
<keyword evidence="5 6" id="KW-0233">DNA recombination</keyword>
<sequence length="413" mass="47924">MNQQEKQQLKQKALKQFFNGESLFGKDGAFAPMLKEFLEEALEAEMEGHLSSDQKGRPMGNKRNGKGQKTVKSSHGEVQIQTPQDRHSNFEPQIIEKRQRILADNLEKQIIAMYGLGNSLRDIQDHIKEMYDTDISTEVLSDITDRVVPKVKEWQNRPLEPVYCIVWLDAMHFKVRDEGKVKHKALYNILGINKHGEKEVLGMYISESEGANFWLQVLTQLQNRGLKDILIACTDNLTGFSEAIHSIYPQTDIQLCIVHQIRNSLKYVASKEQKVFMKDLKPIYQADTRDQPGKPALLELEEKWGKKYPVVIRSWNDNWELLSTYFDYSRPIRKLIYTTNPVEGFHRQVRKVTKSKGAFTSDMALLKLVYLVTRRIEKKWTSPLQNWGLTVQQLAIRFEGRLELDLRTSETKN</sequence>
<dbReference type="GO" id="GO:0003677">
    <property type="term" value="F:DNA binding"/>
    <property type="evidence" value="ECO:0007669"/>
    <property type="project" value="UniProtKB-UniRule"/>
</dbReference>
<feature type="compositionally biased region" description="Basic and acidic residues" evidence="7">
    <location>
        <begin position="46"/>
        <end position="56"/>
    </location>
</feature>
<feature type="region of interest" description="Disordered" evidence="7">
    <location>
        <begin position="45"/>
        <end position="86"/>
    </location>
</feature>
<dbReference type="PANTHER" id="PTHR33217">
    <property type="entry name" value="TRANSPOSASE FOR INSERTION SEQUENCE ELEMENT IS1081"/>
    <property type="match status" value="1"/>
</dbReference>
<evidence type="ECO:0000313" key="8">
    <source>
        <dbReference type="EMBL" id="AAK62825.1"/>
    </source>
</evidence>
<dbReference type="PANTHER" id="PTHR33217:SF8">
    <property type="entry name" value="MUTATOR FAMILY TRANSPOSASE"/>
    <property type="match status" value="1"/>
</dbReference>
<comment type="function">
    <text evidence="1 6">Required for the transposition of the insertion element.</text>
</comment>
<keyword evidence="4 6" id="KW-0238">DNA-binding</keyword>
<evidence type="ECO:0000256" key="5">
    <source>
        <dbReference type="ARBA" id="ARBA00023172"/>
    </source>
</evidence>
<dbReference type="GO" id="GO:0004803">
    <property type="term" value="F:transposase activity"/>
    <property type="evidence" value="ECO:0007669"/>
    <property type="project" value="UniProtKB-UniRule"/>
</dbReference>
<dbReference type="Pfam" id="PF00872">
    <property type="entry name" value="Transposase_mut"/>
    <property type="match status" value="1"/>
</dbReference>
<accession>Q93PC6</accession>
<evidence type="ECO:0000256" key="3">
    <source>
        <dbReference type="ARBA" id="ARBA00022578"/>
    </source>
</evidence>
<comment type="similarity">
    <text evidence="2 6">Belongs to the transposase mutator family.</text>
</comment>
<reference evidence="8" key="1">
    <citation type="journal article" date="2001" name="Appl. Environ. Microbiol.">
        <title>Sequence analysis of a 101-kilobase plasmid required for agar degradation by a Microscilla isolate.</title>
        <authorList>
            <person name="Zhong Z."/>
            <person name="Toukdarian A."/>
            <person name="Helinski D."/>
            <person name="Knauf V."/>
            <person name="Sykes S."/>
            <person name="Wilkinson J.E."/>
            <person name="O'Bryne C."/>
            <person name="Shea T."/>
            <person name="DeLoughery C."/>
            <person name="Caspi R."/>
        </authorList>
    </citation>
    <scope>NUCLEOTIDE SEQUENCE</scope>
    <source>
        <strain evidence="8">PRE1</strain>
        <plasmid evidence="8">pSD15</plasmid>
    </source>
</reference>
<evidence type="ECO:0000256" key="2">
    <source>
        <dbReference type="ARBA" id="ARBA00010961"/>
    </source>
</evidence>
<dbReference type="EMBL" id="AF339846">
    <property type="protein sequence ID" value="AAK62825.1"/>
    <property type="molecule type" value="Genomic_DNA"/>
</dbReference>
<dbReference type="InterPro" id="IPR001207">
    <property type="entry name" value="Transposase_mutator"/>
</dbReference>
<keyword evidence="3 6" id="KW-0815">Transposition</keyword>
<protein>
    <recommendedName>
        <fullName evidence="6">Mutator family transposase</fullName>
    </recommendedName>
</protein>
<geneLocation type="plasmid" evidence="8">
    <name>pSD15</name>
</geneLocation>
<keyword evidence="6" id="KW-0814">Transposable element</keyword>
<evidence type="ECO:0000256" key="4">
    <source>
        <dbReference type="ARBA" id="ARBA00023125"/>
    </source>
</evidence>
<name>Q93PC6_9BACT</name>
<organism evidence="8">
    <name type="scientific">Microscilla sp. PRE1</name>
    <dbReference type="NCBI Taxonomy" id="155537"/>
    <lineage>
        <taxon>Bacteria</taxon>
        <taxon>Pseudomonadati</taxon>
        <taxon>Bacteroidota</taxon>
        <taxon>Cytophagia</taxon>
        <taxon>Cytophagales</taxon>
        <taxon>Microscillaceae</taxon>
        <taxon>Microscilla</taxon>
    </lineage>
</organism>